<dbReference type="InterPro" id="IPR003593">
    <property type="entry name" value="AAA+_ATPase"/>
</dbReference>
<dbReference type="Gene3D" id="3.40.50.300">
    <property type="entry name" value="P-loop containing nucleotide triphosphate hydrolases"/>
    <property type="match status" value="1"/>
</dbReference>
<evidence type="ECO:0000259" key="2">
    <source>
        <dbReference type="PROSITE" id="PS00662"/>
    </source>
</evidence>
<dbReference type="SMART" id="SM00382">
    <property type="entry name" value="AAA"/>
    <property type="match status" value="1"/>
</dbReference>
<feature type="domain" description="Bacterial type II secretion system protein E" evidence="2">
    <location>
        <begin position="195"/>
        <end position="209"/>
    </location>
</feature>
<dbReference type="Gene3D" id="3.30.450.90">
    <property type="match status" value="1"/>
</dbReference>
<dbReference type="Pfam" id="PF00437">
    <property type="entry name" value="T2SSE"/>
    <property type="match status" value="1"/>
</dbReference>
<dbReference type="PROSITE" id="PS00662">
    <property type="entry name" value="T2SP_E"/>
    <property type="match status" value="1"/>
</dbReference>
<evidence type="ECO:0000313" key="3">
    <source>
        <dbReference type="EMBL" id="KKK33055.1"/>
    </source>
</evidence>
<dbReference type="GO" id="GO:0005524">
    <property type="term" value="F:ATP binding"/>
    <property type="evidence" value="ECO:0007669"/>
    <property type="project" value="InterPro"/>
</dbReference>
<dbReference type="PANTHER" id="PTHR30486">
    <property type="entry name" value="TWITCHING MOTILITY PROTEIN PILT"/>
    <property type="match status" value="1"/>
</dbReference>
<accession>A0A0M2SKE3</accession>
<keyword evidence="4" id="KW-1185">Reference proteome</keyword>
<comment type="similarity">
    <text evidence="1">Belongs to the GSP E family.</text>
</comment>
<evidence type="ECO:0000256" key="1">
    <source>
        <dbReference type="ARBA" id="ARBA00006611"/>
    </source>
</evidence>
<dbReference type="EMBL" id="LAYY01000101">
    <property type="protein sequence ID" value="KKK33055.1"/>
    <property type="molecule type" value="Genomic_DNA"/>
</dbReference>
<organism evidence="3 4">
    <name type="scientific">Mesobacillus campisalis</name>
    <dbReference type="NCBI Taxonomy" id="1408103"/>
    <lineage>
        <taxon>Bacteria</taxon>
        <taxon>Bacillati</taxon>
        <taxon>Bacillota</taxon>
        <taxon>Bacilli</taxon>
        <taxon>Bacillales</taxon>
        <taxon>Bacillaceae</taxon>
        <taxon>Mesobacillus</taxon>
    </lineage>
</organism>
<proteinExistence type="inferred from homology"/>
<dbReference type="NCBIfam" id="TIGR01420">
    <property type="entry name" value="pilT_fam"/>
    <property type="match status" value="1"/>
</dbReference>
<dbReference type="GO" id="GO:0016887">
    <property type="term" value="F:ATP hydrolysis activity"/>
    <property type="evidence" value="ECO:0007669"/>
    <property type="project" value="InterPro"/>
</dbReference>
<gene>
    <name evidence="3" type="ORF">WQ57_24205</name>
</gene>
<protein>
    <submittedName>
        <fullName evidence="3">Twitching motility protein PilT</fullName>
    </submittedName>
</protein>
<name>A0A0M2SKE3_9BACI</name>
<sequence length="346" mass="38119">MKDRVDKILRAAYELKASDIHLTVGVPPMFRINGELKRYGKEILELEDTEAMGKAVIPEAKWDVFKELGELDLSYAVPGISRFRVNVYTQRGAVALAIRVISTSIPSIDDLKMPNVLKHIVEKPQGLVLVTGPTGSGKSTTLASMIGYMNHNMRKHIITLEDPIEYLHKHGNSIIDQREIGADTKSFANALRAALRQDPDAILVGEMRDLETIQTAITAAETGHLVFGTLHTQSAPASVERIIDVFDPAQQPQVRTQLAGVLLAIISQRLFKTIDNSGRRAATEIMINNHAIANLIRNDKIHQIETVIQTSRAQGMHTLETSIKDLVQSGVISKEAAAPFLNEQVS</sequence>
<dbReference type="OrthoDB" id="9808272at2"/>
<dbReference type="CDD" id="cd01131">
    <property type="entry name" value="PilT"/>
    <property type="match status" value="1"/>
</dbReference>
<dbReference type="AlphaFoldDB" id="A0A0M2SKE3"/>
<dbReference type="SUPFAM" id="SSF52540">
    <property type="entry name" value="P-loop containing nucleoside triphosphate hydrolases"/>
    <property type="match status" value="1"/>
</dbReference>
<dbReference type="Proteomes" id="UP000034166">
    <property type="component" value="Unassembled WGS sequence"/>
</dbReference>
<comment type="caution">
    <text evidence="3">The sequence shown here is derived from an EMBL/GenBank/DDBJ whole genome shotgun (WGS) entry which is preliminary data.</text>
</comment>
<dbReference type="InterPro" id="IPR050921">
    <property type="entry name" value="T4SS_GSP_E_ATPase"/>
</dbReference>
<reference evidence="3 4" key="1">
    <citation type="submission" date="2015-04" db="EMBL/GenBank/DDBJ databases">
        <title>Taxonomic description and genome sequence of Bacillus campisalis sp. nov., a novel member of the genus Bacillus isolated from solar saltern.</title>
        <authorList>
            <person name="Mathan Kumar R."/>
            <person name="Kaur G."/>
            <person name="Kumar A."/>
            <person name="Singh N.K."/>
            <person name="Kaur N."/>
            <person name="Kumar N."/>
            <person name="Mayilraj S."/>
        </authorList>
    </citation>
    <scope>NUCLEOTIDE SEQUENCE [LARGE SCALE GENOMIC DNA]</scope>
    <source>
        <strain evidence="3 4">SA2-6</strain>
    </source>
</reference>
<dbReference type="InterPro" id="IPR001482">
    <property type="entry name" value="T2SS/T4SS_dom"/>
</dbReference>
<dbReference type="InterPro" id="IPR006321">
    <property type="entry name" value="PilT/PilU"/>
</dbReference>
<dbReference type="PATRIC" id="fig|1408103.3.peg.5222"/>
<evidence type="ECO:0000313" key="4">
    <source>
        <dbReference type="Proteomes" id="UP000034166"/>
    </source>
</evidence>
<dbReference type="InterPro" id="IPR027417">
    <property type="entry name" value="P-loop_NTPase"/>
</dbReference>
<dbReference type="RefSeq" id="WP_046526202.1">
    <property type="nucleotide sequence ID" value="NZ_LAYY01000101.1"/>
</dbReference>
<dbReference type="PANTHER" id="PTHR30486:SF16">
    <property type="entry name" value="TWITCHING MOTILITY PROTEIN PILT"/>
    <property type="match status" value="1"/>
</dbReference>